<evidence type="ECO:0000256" key="14">
    <source>
        <dbReference type="ARBA" id="ARBA00039401"/>
    </source>
</evidence>
<evidence type="ECO:0000256" key="3">
    <source>
        <dbReference type="ARBA" id="ARBA00004236"/>
    </source>
</evidence>
<evidence type="ECO:0000259" key="15">
    <source>
        <dbReference type="PROSITE" id="PS50109"/>
    </source>
</evidence>
<evidence type="ECO:0000256" key="10">
    <source>
        <dbReference type="ARBA" id="ARBA00022840"/>
    </source>
</evidence>
<dbReference type="CDD" id="cd00082">
    <property type="entry name" value="HisKA"/>
    <property type="match status" value="1"/>
</dbReference>
<dbReference type="InterPro" id="IPR004358">
    <property type="entry name" value="Sig_transdc_His_kin-like_C"/>
</dbReference>
<evidence type="ECO:0000256" key="6">
    <source>
        <dbReference type="ARBA" id="ARBA00022679"/>
    </source>
</evidence>
<dbReference type="SMART" id="SM00388">
    <property type="entry name" value="HisKA"/>
    <property type="match status" value="1"/>
</dbReference>
<dbReference type="AlphaFoldDB" id="A0A919MMB5"/>
<dbReference type="InterPro" id="IPR003661">
    <property type="entry name" value="HisK_dim/P_dom"/>
</dbReference>
<evidence type="ECO:0000256" key="9">
    <source>
        <dbReference type="ARBA" id="ARBA00022777"/>
    </source>
</evidence>
<accession>A0A919MMB5</accession>
<dbReference type="InterPro" id="IPR013767">
    <property type="entry name" value="PAS_fold"/>
</dbReference>
<feature type="domain" description="PAS" evidence="16">
    <location>
        <begin position="170"/>
        <end position="210"/>
    </location>
</feature>
<evidence type="ECO:0000256" key="11">
    <source>
        <dbReference type="ARBA" id="ARBA00022989"/>
    </source>
</evidence>
<keyword evidence="12" id="KW-0902">Two-component regulatory system</keyword>
<name>A0A919MMB5_9ACTN</name>
<reference evidence="17" key="1">
    <citation type="submission" date="2021-01" db="EMBL/GenBank/DDBJ databases">
        <title>Whole genome shotgun sequence of Actinoplanes nipponensis NBRC 14063.</title>
        <authorList>
            <person name="Komaki H."/>
            <person name="Tamura T."/>
        </authorList>
    </citation>
    <scope>NUCLEOTIDE SEQUENCE</scope>
    <source>
        <strain evidence="17">NBRC 14063</strain>
    </source>
</reference>
<dbReference type="GO" id="GO:0000155">
    <property type="term" value="F:phosphorelay sensor kinase activity"/>
    <property type="evidence" value="ECO:0007669"/>
    <property type="project" value="InterPro"/>
</dbReference>
<dbReference type="EC" id="2.7.13.3" evidence="4"/>
<comment type="subcellular location">
    <subcellularLocation>
        <location evidence="3">Cell membrane</location>
    </subcellularLocation>
    <subcellularLocation>
        <location evidence="2">Membrane</location>
        <topology evidence="2">Multi-pass membrane protein</topology>
    </subcellularLocation>
</comment>
<evidence type="ECO:0000256" key="13">
    <source>
        <dbReference type="ARBA" id="ARBA00023136"/>
    </source>
</evidence>
<keyword evidence="10" id="KW-0067">ATP-binding</keyword>
<evidence type="ECO:0000313" key="17">
    <source>
        <dbReference type="EMBL" id="GIE49687.1"/>
    </source>
</evidence>
<dbReference type="NCBIfam" id="TIGR00229">
    <property type="entry name" value="sensory_box"/>
    <property type="match status" value="1"/>
</dbReference>
<evidence type="ECO:0000256" key="12">
    <source>
        <dbReference type="ARBA" id="ARBA00023012"/>
    </source>
</evidence>
<dbReference type="GO" id="GO:0005886">
    <property type="term" value="C:plasma membrane"/>
    <property type="evidence" value="ECO:0007669"/>
    <property type="project" value="UniProtKB-SubCell"/>
</dbReference>
<evidence type="ECO:0000256" key="7">
    <source>
        <dbReference type="ARBA" id="ARBA00022692"/>
    </source>
</evidence>
<dbReference type="InterPro" id="IPR000014">
    <property type="entry name" value="PAS"/>
</dbReference>
<dbReference type="PANTHER" id="PTHR42878:SF7">
    <property type="entry name" value="SENSOR HISTIDINE KINASE GLRK"/>
    <property type="match status" value="1"/>
</dbReference>
<dbReference type="Proteomes" id="UP000647172">
    <property type="component" value="Unassembled WGS sequence"/>
</dbReference>
<dbReference type="SMART" id="SM00387">
    <property type="entry name" value="HATPase_c"/>
    <property type="match status" value="1"/>
</dbReference>
<proteinExistence type="predicted"/>
<keyword evidence="11" id="KW-1133">Transmembrane helix</keyword>
<dbReference type="GO" id="GO:0007234">
    <property type="term" value="P:osmosensory signaling via phosphorelay pathway"/>
    <property type="evidence" value="ECO:0007669"/>
    <property type="project" value="TreeGrafter"/>
</dbReference>
<dbReference type="PRINTS" id="PR00344">
    <property type="entry name" value="BCTRLSENSOR"/>
</dbReference>
<evidence type="ECO:0000256" key="2">
    <source>
        <dbReference type="ARBA" id="ARBA00004141"/>
    </source>
</evidence>
<keyword evidence="5" id="KW-0597">Phosphoprotein</keyword>
<evidence type="ECO:0000256" key="4">
    <source>
        <dbReference type="ARBA" id="ARBA00012438"/>
    </source>
</evidence>
<dbReference type="Gene3D" id="3.30.450.20">
    <property type="entry name" value="PAS domain"/>
    <property type="match status" value="1"/>
</dbReference>
<dbReference type="InterPro" id="IPR036890">
    <property type="entry name" value="HATPase_C_sf"/>
</dbReference>
<dbReference type="GO" id="GO:0000156">
    <property type="term" value="F:phosphorelay response regulator activity"/>
    <property type="evidence" value="ECO:0007669"/>
    <property type="project" value="TreeGrafter"/>
</dbReference>
<gene>
    <name evidence="17" type="ORF">Ani05nite_32210</name>
</gene>
<dbReference type="InterPro" id="IPR035965">
    <property type="entry name" value="PAS-like_dom_sf"/>
</dbReference>
<sequence>MPDRPDYAALTRGQIALLDRINAGEAGLAVLNQLVRLAQDVLGGLGAGFAEYSPGHGRIIAAAGVCARALGRRVELAGSPLATGRRTQLLPLEEVNDEFAGQIEGGDRHRMLGARCEISGLAVGSLHVYYGEDDSEPGPEHHDVLELLATNIAHMYGDQAGLPVHGDGPVVAALSDGLTIIDRDCVVQLWNPAAEQLTGRSAAEMLGRELPFPVPPPGQVLVHRLPSGRLLKVTAGDLPHTPAMRVVTFRDSTDQDRRHEDRDLFVAVTSHELRTPVTVIKGYADTLTNHWQTLGEDGRQEAVRVIGARAGELARLVDRLLSATSDDGEVAGHPPGPFDLAEGLRQAAADLPVDLRRRLVLDGLPAELPKAFGDRDSLATILTELATNADKYSDRDTEVEVSAAADEATVTFRVADRGIGVKPEHVERAFERYWQGDSHDRGRNPGAGLGLYLVRRIVERQHGWVSLRPRAGGGTVAEVRLPRA</sequence>
<dbReference type="InterPro" id="IPR005467">
    <property type="entry name" value="His_kinase_dom"/>
</dbReference>
<evidence type="ECO:0000256" key="5">
    <source>
        <dbReference type="ARBA" id="ARBA00022553"/>
    </source>
</evidence>
<dbReference type="GO" id="GO:0030295">
    <property type="term" value="F:protein kinase activator activity"/>
    <property type="evidence" value="ECO:0007669"/>
    <property type="project" value="TreeGrafter"/>
</dbReference>
<dbReference type="PROSITE" id="PS50112">
    <property type="entry name" value="PAS"/>
    <property type="match status" value="1"/>
</dbReference>
<dbReference type="InterPro" id="IPR003594">
    <property type="entry name" value="HATPase_dom"/>
</dbReference>
<comment type="caution">
    <text evidence="17">The sequence shown here is derived from an EMBL/GenBank/DDBJ whole genome shotgun (WGS) entry which is preliminary data.</text>
</comment>
<dbReference type="PANTHER" id="PTHR42878">
    <property type="entry name" value="TWO-COMPONENT HISTIDINE KINASE"/>
    <property type="match status" value="1"/>
</dbReference>
<keyword evidence="6" id="KW-0808">Transferase</keyword>
<dbReference type="GO" id="GO:0006355">
    <property type="term" value="P:regulation of DNA-templated transcription"/>
    <property type="evidence" value="ECO:0007669"/>
    <property type="project" value="InterPro"/>
</dbReference>
<dbReference type="Pfam" id="PF00989">
    <property type="entry name" value="PAS"/>
    <property type="match status" value="1"/>
</dbReference>
<dbReference type="Gene3D" id="3.30.565.10">
    <property type="entry name" value="Histidine kinase-like ATPase, C-terminal domain"/>
    <property type="match status" value="1"/>
</dbReference>
<dbReference type="SUPFAM" id="SSF47384">
    <property type="entry name" value="Homodimeric domain of signal transducing histidine kinase"/>
    <property type="match status" value="1"/>
</dbReference>
<dbReference type="GO" id="GO:0005524">
    <property type="term" value="F:ATP binding"/>
    <property type="evidence" value="ECO:0007669"/>
    <property type="project" value="UniProtKB-KW"/>
</dbReference>
<dbReference type="Pfam" id="PF02518">
    <property type="entry name" value="HATPase_c"/>
    <property type="match status" value="1"/>
</dbReference>
<dbReference type="SUPFAM" id="SSF55874">
    <property type="entry name" value="ATPase domain of HSP90 chaperone/DNA topoisomerase II/histidine kinase"/>
    <property type="match status" value="1"/>
</dbReference>
<evidence type="ECO:0000256" key="8">
    <source>
        <dbReference type="ARBA" id="ARBA00022741"/>
    </source>
</evidence>
<organism evidence="17 18">
    <name type="scientific">Actinoplanes nipponensis</name>
    <dbReference type="NCBI Taxonomy" id="135950"/>
    <lineage>
        <taxon>Bacteria</taxon>
        <taxon>Bacillati</taxon>
        <taxon>Actinomycetota</taxon>
        <taxon>Actinomycetes</taxon>
        <taxon>Micromonosporales</taxon>
        <taxon>Micromonosporaceae</taxon>
        <taxon>Actinoplanes</taxon>
    </lineage>
</organism>
<keyword evidence="13" id="KW-0472">Membrane</keyword>
<keyword evidence="8" id="KW-0547">Nucleotide-binding</keyword>
<dbReference type="InterPro" id="IPR050351">
    <property type="entry name" value="BphY/WalK/GraS-like"/>
</dbReference>
<keyword evidence="18" id="KW-1185">Reference proteome</keyword>
<dbReference type="Gene3D" id="1.10.287.130">
    <property type="match status" value="1"/>
</dbReference>
<feature type="domain" description="Histidine kinase" evidence="15">
    <location>
        <begin position="268"/>
        <end position="484"/>
    </location>
</feature>
<dbReference type="InterPro" id="IPR036097">
    <property type="entry name" value="HisK_dim/P_sf"/>
</dbReference>
<evidence type="ECO:0000313" key="18">
    <source>
        <dbReference type="Proteomes" id="UP000647172"/>
    </source>
</evidence>
<keyword evidence="7" id="KW-0812">Transmembrane</keyword>
<dbReference type="RefSeq" id="WP_203769127.1">
    <property type="nucleotide sequence ID" value="NZ_BAAAYJ010000104.1"/>
</dbReference>
<evidence type="ECO:0000259" key="16">
    <source>
        <dbReference type="PROSITE" id="PS50112"/>
    </source>
</evidence>
<keyword evidence="9" id="KW-0418">Kinase</keyword>
<dbReference type="SUPFAM" id="SSF55785">
    <property type="entry name" value="PYP-like sensor domain (PAS domain)"/>
    <property type="match status" value="1"/>
</dbReference>
<dbReference type="CDD" id="cd00130">
    <property type="entry name" value="PAS"/>
    <property type="match status" value="1"/>
</dbReference>
<comment type="catalytic activity">
    <reaction evidence="1">
        <text>ATP + protein L-histidine = ADP + protein N-phospho-L-histidine.</text>
        <dbReference type="EC" id="2.7.13.3"/>
    </reaction>
</comment>
<dbReference type="PROSITE" id="PS50109">
    <property type="entry name" value="HIS_KIN"/>
    <property type="match status" value="1"/>
</dbReference>
<protein>
    <recommendedName>
        <fullName evidence="14">Sensor-like histidine kinase SenX3</fullName>
        <ecNumber evidence="4">2.7.13.3</ecNumber>
    </recommendedName>
</protein>
<dbReference type="Pfam" id="PF00512">
    <property type="entry name" value="HisKA"/>
    <property type="match status" value="1"/>
</dbReference>
<evidence type="ECO:0000256" key="1">
    <source>
        <dbReference type="ARBA" id="ARBA00000085"/>
    </source>
</evidence>
<dbReference type="EMBL" id="BOMQ01000036">
    <property type="protein sequence ID" value="GIE49687.1"/>
    <property type="molecule type" value="Genomic_DNA"/>
</dbReference>